<reference evidence="1" key="1">
    <citation type="journal article" date="2021" name="New Phytol.">
        <title>Evolutionary innovations through gain and loss of genes in the ectomycorrhizal Boletales.</title>
        <authorList>
            <person name="Wu G."/>
            <person name="Miyauchi S."/>
            <person name="Morin E."/>
            <person name="Kuo A."/>
            <person name="Drula E."/>
            <person name="Varga T."/>
            <person name="Kohler A."/>
            <person name="Feng B."/>
            <person name="Cao Y."/>
            <person name="Lipzen A."/>
            <person name="Daum C."/>
            <person name="Hundley H."/>
            <person name="Pangilinan J."/>
            <person name="Johnson J."/>
            <person name="Barry K."/>
            <person name="LaButti K."/>
            <person name="Ng V."/>
            <person name="Ahrendt S."/>
            <person name="Min B."/>
            <person name="Choi I.G."/>
            <person name="Park H."/>
            <person name="Plett J.M."/>
            <person name="Magnuson J."/>
            <person name="Spatafora J.W."/>
            <person name="Nagy L.G."/>
            <person name="Henrissat B."/>
            <person name="Grigoriev I.V."/>
            <person name="Yang Z.L."/>
            <person name="Xu J."/>
            <person name="Martin F.M."/>
        </authorList>
    </citation>
    <scope>NUCLEOTIDE SEQUENCE</scope>
    <source>
        <strain evidence="1">ATCC 28755</strain>
    </source>
</reference>
<evidence type="ECO:0000313" key="1">
    <source>
        <dbReference type="EMBL" id="KAH7915466.1"/>
    </source>
</evidence>
<gene>
    <name evidence="1" type="ORF">BJ138DRAFT_1141817</name>
</gene>
<sequence>MCFHTFADTIAFHLQLRLPSILKGLHTRAPADDGGSFKISHIVFRVRVYLMRLHSTSIRPSDSTSSRITVLGEGVLESVIMDDFSNVRTRPVNNFDALALQATVKCTQNISIPSFTSAHLFVKDYIVLSICPESYLRLQHCQLIRLVTDPWSGRR</sequence>
<dbReference type="EMBL" id="MU267600">
    <property type="protein sequence ID" value="KAH7915466.1"/>
    <property type="molecule type" value="Genomic_DNA"/>
</dbReference>
<name>A0ACB8ARB1_9AGAM</name>
<dbReference type="Proteomes" id="UP000790377">
    <property type="component" value="Unassembled WGS sequence"/>
</dbReference>
<accession>A0ACB8ARB1</accession>
<evidence type="ECO:0000313" key="2">
    <source>
        <dbReference type="Proteomes" id="UP000790377"/>
    </source>
</evidence>
<comment type="caution">
    <text evidence="1">The sequence shown here is derived from an EMBL/GenBank/DDBJ whole genome shotgun (WGS) entry which is preliminary data.</text>
</comment>
<proteinExistence type="predicted"/>
<keyword evidence="2" id="KW-1185">Reference proteome</keyword>
<protein>
    <submittedName>
        <fullName evidence="1">Uncharacterized protein</fullName>
    </submittedName>
</protein>
<organism evidence="1 2">
    <name type="scientific">Hygrophoropsis aurantiaca</name>
    <dbReference type="NCBI Taxonomy" id="72124"/>
    <lineage>
        <taxon>Eukaryota</taxon>
        <taxon>Fungi</taxon>
        <taxon>Dikarya</taxon>
        <taxon>Basidiomycota</taxon>
        <taxon>Agaricomycotina</taxon>
        <taxon>Agaricomycetes</taxon>
        <taxon>Agaricomycetidae</taxon>
        <taxon>Boletales</taxon>
        <taxon>Coniophorineae</taxon>
        <taxon>Hygrophoropsidaceae</taxon>
        <taxon>Hygrophoropsis</taxon>
    </lineage>
</organism>